<proteinExistence type="predicted"/>
<evidence type="ECO:0000313" key="3">
    <source>
        <dbReference type="Proteomes" id="UP000318199"/>
    </source>
</evidence>
<evidence type="ECO:0000256" key="1">
    <source>
        <dbReference type="SAM" id="SignalP"/>
    </source>
</evidence>
<evidence type="ECO:0000313" key="2">
    <source>
        <dbReference type="EMBL" id="TWO68520.1"/>
    </source>
</evidence>
<sequence>MGSRHAIHCLPLLLLAASTAAQGGMSQARLEDDCLQRLRPIVPRDVKVSGVDFSALGAYATYFVVSYKFAGELENGKRVAACTYRREGQWVRDDAASHQLLRDLESSRRRSAAAP</sequence>
<dbReference type="EMBL" id="VOBQ01000019">
    <property type="protein sequence ID" value="TWO68520.1"/>
    <property type="molecule type" value="Genomic_DNA"/>
</dbReference>
<protein>
    <submittedName>
        <fullName evidence="2">Uncharacterized protein</fullName>
    </submittedName>
</protein>
<dbReference type="AlphaFoldDB" id="A0A562ZIW6"/>
<accession>A0A562ZIW6</accession>
<dbReference type="Proteomes" id="UP000318199">
    <property type="component" value="Unassembled WGS sequence"/>
</dbReference>
<organism evidence="2 3">
    <name type="scientific">Caenimonas sedimenti</name>
    <dbReference type="NCBI Taxonomy" id="2596921"/>
    <lineage>
        <taxon>Bacteria</taxon>
        <taxon>Pseudomonadati</taxon>
        <taxon>Pseudomonadota</taxon>
        <taxon>Betaproteobacteria</taxon>
        <taxon>Burkholderiales</taxon>
        <taxon>Comamonadaceae</taxon>
        <taxon>Caenimonas</taxon>
    </lineage>
</organism>
<keyword evidence="1" id="KW-0732">Signal</keyword>
<gene>
    <name evidence="2" type="ORF">FN976_23090</name>
</gene>
<dbReference type="RefSeq" id="WP_145895435.1">
    <property type="nucleotide sequence ID" value="NZ_VOBQ01000019.1"/>
</dbReference>
<comment type="caution">
    <text evidence="2">The sequence shown here is derived from an EMBL/GenBank/DDBJ whole genome shotgun (WGS) entry which is preliminary data.</text>
</comment>
<name>A0A562ZIW6_9BURK</name>
<keyword evidence="3" id="KW-1185">Reference proteome</keyword>
<feature type="signal peptide" evidence="1">
    <location>
        <begin position="1"/>
        <end position="23"/>
    </location>
</feature>
<reference evidence="2 3" key="1">
    <citation type="submission" date="2019-07" db="EMBL/GenBank/DDBJ databases">
        <title>Caenimonas sedimenti sp. nov., isolated from activated sludge.</title>
        <authorList>
            <person name="Xu J."/>
        </authorList>
    </citation>
    <scope>NUCLEOTIDE SEQUENCE [LARGE SCALE GENOMIC DNA]</scope>
    <source>
        <strain evidence="2 3">HX-9-20</strain>
    </source>
</reference>
<feature type="chain" id="PRO_5021924369" evidence="1">
    <location>
        <begin position="24"/>
        <end position="115"/>
    </location>
</feature>